<protein>
    <submittedName>
        <fullName evidence="2">Uncharacterized protein</fullName>
    </submittedName>
</protein>
<gene>
    <name evidence="2" type="ORF">NDU88_004580</name>
</gene>
<dbReference type="AlphaFoldDB" id="A0AAV7LIN0"/>
<keyword evidence="3" id="KW-1185">Reference proteome</keyword>
<sequence>MDRAALLITSPSSLLPPFSHQDDCCGVLLGELGLRTQAGVALPPPESCSESGEKPGCGAHLPGTHWIGGGPTGSDRGTEGRGEVDRCPSRGGRPGALLRRGECRGGLLEDGRVALRPLPPSLGGRTVARAGPRGGLKAARYC</sequence>
<evidence type="ECO:0000313" key="2">
    <source>
        <dbReference type="EMBL" id="KAJ1091455.1"/>
    </source>
</evidence>
<feature type="region of interest" description="Disordered" evidence="1">
    <location>
        <begin position="41"/>
        <end position="99"/>
    </location>
</feature>
<feature type="region of interest" description="Disordered" evidence="1">
    <location>
        <begin position="118"/>
        <end position="142"/>
    </location>
</feature>
<name>A0AAV7LIN0_PLEWA</name>
<accession>A0AAV7LIN0</accession>
<organism evidence="2 3">
    <name type="scientific">Pleurodeles waltl</name>
    <name type="common">Iberian ribbed newt</name>
    <dbReference type="NCBI Taxonomy" id="8319"/>
    <lineage>
        <taxon>Eukaryota</taxon>
        <taxon>Metazoa</taxon>
        <taxon>Chordata</taxon>
        <taxon>Craniata</taxon>
        <taxon>Vertebrata</taxon>
        <taxon>Euteleostomi</taxon>
        <taxon>Amphibia</taxon>
        <taxon>Batrachia</taxon>
        <taxon>Caudata</taxon>
        <taxon>Salamandroidea</taxon>
        <taxon>Salamandridae</taxon>
        <taxon>Pleurodelinae</taxon>
        <taxon>Pleurodeles</taxon>
    </lineage>
</organism>
<comment type="caution">
    <text evidence="2">The sequence shown here is derived from an EMBL/GenBank/DDBJ whole genome shotgun (WGS) entry which is preliminary data.</text>
</comment>
<evidence type="ECO:0000313" key="3">
    <source>
        <dbReference type="Proteomes" id="UP001066276"/>
    </source>
</evidence>
<proteinExistence type="predicted"/>
<dbReference type="Proteomes" id="UP001066276">
    <property type="component" value="Chromosome 11"/>
</dbReference>
<reference evidence="2" key="1">
    <citation type="journal article" date="2022" name="bioRxiv">
        <title>Sequencing and chromosome-scale assembly of the giantPleurodeles waltlgenome.</title>
        <authorList>
            <person name="Brown T."/>
            <person name="Elewa A."/>
            <person name="Iarovenko S."/>
            <person name="Subramanian E."/>
            <person name="Araus A.J."/>
            <person name="Petzold A."/>
            <person name="Susuki M."/>
            <person name="Suzuki K.-i.T."/>
            <person name="Hayashi T."/>
            <person name="Toyoda A."/>
            <person name="Oliveira C."/>
            <person name="Osipova E."/>
            <person name="Leigh N.D."/>
            <person name="Simon A."/>
            <person name="Yun M.H."/>
        </authorList>
    </citation>
    <scope>NUCLEOTIDE SEQUENCE</scope>
    <source>
        <strain evidence="2">20211129_DDA</strain>
        <tissue evidence="2">Liver</tissue>
    </source>
</reference>
<evidence type="ECO:0000256" key="1">
    <source>
        <dbReference type="SAM" id="MobiDB-lite"/>
    </source>
</evidence>
<feature type="compositionally biased region" description="Basic and acidic residues" evidence="1">
    <location>
        <begin position="76"/>
        <end position="88"/>
    </location>
</feature>
<dbReference type="EMBL" id="JANPWB010000015">
    <property type="protein sequence ID" value="KAJ1091455.1"/>
    <property type="molecule type" value="Genomic_DNA"/>
</dbReference>